<evidence type="ECO:0000313" key="2">
    <source>
        <dbReference type="Proteomes" id="UP000422108"/>
    </source>
</evidence>
<organism evidence="1 2">
    <name type="scientific">Desulfosarcina ovata subsp. ovata</name>
    <dbReference type="NCBI Taxonomy" id="2752305"/>
    <lineage>
        <taxon>Bacteria</taxon>
        <taxon>Pseudomonadati</taxon>
        <taxon>Thermodesulfobacteriota</taxon>
        <taxon>Desulfobacteria</taxon>
        <taxon>Desulfobacterales</taxon>
        <taxon>Desulfosarcinaceae</taxon>
        <taxon>Desulfosarcina</taxon>
    </lineage>
</organism>
<gene>
    <name evidence="1" type="ORF">DSCOOX_45230</name>
</gene>
<dbReference type="EMBL" id="AP021879">
    <property type="protein sequence ID" value="BBO91343.1"/>
    <property type="molecule type" value="Genomic_DNA"/>
</dbReference>
<dbReference type="RefSeq" id="WP_155312282.1">
    <property type="nucleotide sequence ID" value="NZ_AP021879.1"/>
</dbReference>
<evidence type="ECO:0008006" key="3">
    <source>
        <dbReference type="Google" id="ProtNLM"/>
    </source>
</evidence>
<dbReference type="Proteomes" id="UP000422108">
    <property type="component" value="Chromosome"/>
</dbReference>
<keyword evidence="2" id="KW-1185">Reference proteome</keyword>
<sequence>MSKKKLKPVSLNMPVDENFLPLAATFVGQAARGFGLSVDAAEELALAAEETVAYITRIDGSQGQDVTIDCRSGSHFVETDISLPIGDLQLRAFNMTTTIDTDDEIGLDQMGLLIASRLADRFRVSRPAGGRLRLSLVKDRPYPGIDTGTPLKIPDALANVRLEVPDAAQIKWFVRLVNQCYPQTLFPMDFRYPGKMVDMADAGDYRLRLLVGPGGEIGGGMAWRWEGTRTVACFGPYLFGDPSNSDMAISLVEACIADIARSPALVLINRMPTFQLPDGYFEMLGSLDIPASDGAALPLTAVFRLMHEDTGCVVWSHPDLEAFLRDEYRRLVFPREIQPVVAEGETDSAFSVLSVETDRHLGRSTLRPIWPGRDGSENLAAHVALLDREGMADIRFEMDLGVAWHAQFTPGLLQLGFRPRLLLPYAGAADRVIFQRRCDQ</sequence>
<reference evidence="1 2" key="1">
    <citation type="submission" date="2019-11" db="EMBL/GenBank/DDBJ databases">
        <title>Comparative genomics of hydrocarbon-degrading Desulfosarcina strains.</title>
        <authorList>
            <person name="Watanabe M."/>
            <person name="Kojima H."/>
            <person name="Fukui M."/>
        </authorList>
    </citation>
    <scope>NUCLEOTIDE SEQUENCE [LARGE SCALE GENOMIC DNA]</scope>
    <source>
        <strain evidence="2">oXyS1</strain>
    </source>
</reference>
<evidence type="ECO:0000313" key="1">
    <source>
        <dbReference type="EMBL" id="BBO91343.1"/>
    </source>
</evidence>
<dbReference type="InterPro" id="IPR036890">
    <property type="entry name" value="HATPase_C_sf"/>
</dbReference>
<name>A0A5K8AF56_9BACT</name>
<protein>
    <recommendedName>
        <fullName evidence="3">Histidine kinase/HSP90-like ATPase domain-containing protein</fullName>
    </recommendedName>
</protein>
<accession>A0A5K8AF56</accession>
<proteinExistence type="predicted"/>
<dbReference type="Gene3D" id="3.30.565.10">
    <property type="entry name" value="Histidine kinase-like ATPase, C-terminal domain"/>
    <property type="match status" value="1"/>
</dbReference>
<dbReference type="AlphaFoldDB" id="A0A5K8AF56"/>